<evidence type="ECO:0000313" key="1">
    <source>
        <dbReference type="EMBL" id="MBA1142872.1"/>
    </source>
</evidence>
<dbReference type="Proteomes" id="UP000558284">
    <property type="component" value="Unassembled WGS sequence"/>
</dbReference>
<accession>A0A838B9P3</accession>
<dbReference type="SUPFAM" id="SSF53271">
    <property type="entry name" value="PRTase-like"/>
    <property type="match status" value="1"/>
</dbReference>
<dbReference type="EMBL" id="JACDTY010000011">
    <property type="protein sequence ID" value="MBA1142872.1"/>
    <property type="molecule type" value="Genomic_DNA"/>
</dbReference>
<dbReference type="InterPro" id="IPR029057">
    <property type="entry name" value="PRTase-like"/>
</dbReference>
<comment type="caution">
    <text evidence="1">The sequence shown here is derived from an EMBL/GenBank/DDBJ whole genome shotgun (WGS) entry which is preliminary data.</text>
</comment>
<protein>
    <recommendedName>
        <fullName evidence="3">Phosphoribosyltransferase</fullName>
    </recommendedName>
</protein>
<dbReference type="AlphaFoldDB" id="A0A838B9P3"/>
<organism evidence="1 2">
    <name type="scientific">Mesorhizobium neociceri</name>
    <dbReference type="NCBI Taxonomy" id="1307853"/>
    <lineage>
        <taxon>Bacteria</taxon>
        <taxon>Pseudomonadati</taxon>
        <taxon>Pseudomonadota</taxon>
        <taxon>Alphaproteobacteria</taxon>
        <taxon>Hyphomicrobiales</taxon>
        <taxon>Phyllobacteriaceae</taxon>
        <taxon>Mesorhizobium</taxon>
    </lineage>
</organism>
<evidence type="ECO:0000313" key="2">
    <source>
        <dbReference type="Proteomes" id="UP000558284"/>
    </source>
</evidence>
<reference evidence="1 2" key="1">
    <citation type="submission" date="2020-07" db="EMBL/GenBank/DDBJ databases">
        <title>Definition of the novel symbiovar canariense within Mesorhizobium novociceri, a new species of genus Mesorhizobium nodulating Cicer canariense in the Caldera de Taburiente National Park (La Palma, Canary Islands).</title>
        <authorList>
            <person name="Leon-Barrios M."/>
            <person name="Perez-Yepez J."/>
            <person name="Flores-Felix J.D."/>
            <person name="Ramirez-Baena M.H."/>
            <person name="Pulido-Suarez L."/>
            <person name="Igual J.M."/>
            <person name="Velazquez E."/>
            <person name="Peix A."/>
        </authorList>
    </citation>
    <scope>NUCLEOTIDE SEQUENCE [LARGE SCALE GENOMIC DNA]</scope>
    <source>
        <strain evidence="1 2">CCANP35</strain>
    </source>
</reference>
<evidence type="ECO:0008006" key="3">
    <source>
        <dbReference type="Google" id="ProtNLM"/>
    </source>
</evidence>
<keyword evidence="2" id="KW-1185">Reference proteome</keyword>
<proteinExistence type="predicted"/>
<dbReference type="RefSeq" id="WP_181059915.1">
    <property type="nucleotide sequence ID" value="NZ_JACDTY010000011.1"/>
</dbReference>
<sequence length="217" mass="24649">MSARFTKIDDLTRGDHGFLVPDDYVLYLGEYTAHGGYKSETNNHILNFKMSPTIRDENVHRYKHKARSTDYWAEKLRSAVLKERLPKIAWCPIPCSKPIGHPAYDDRLLRLINRSFGAHATTINCIIQHQERIAAHDTNHRPDPESLKAGWTFQTPHLPQAIDTIAVFDDVIARGASFKAAQALLHEAYPHVEIKGVFLARVVHDDDQSSLFDILGE</sequence>
<gene>
    <name evidence="1" type="ORF">H0241_21860</name>
</gene>
<name>A0A838B9P3_9HYPH</name>